<dbReference type="EMBL" id="MCFK01005534">
    <property type="protein sequence ID" value="RKF59995.1"/>
    <property type="molecule type" value="Genomic_DNA"/>
</dbReference>
<gene>
    <name evidence="1" type="ORF">OnM2_055031</name>
</gene>
<evidence type="ECO:0000313" key="2">
    <source>
        <dbReference type="Proteomes" id="UP000286134"/>
    </source>
</evidence>
<comment type="caution">
    <text evidence="1">The sequence shown here is derived from an EMBL/GenBank/DDBJ whole genome shotgun (WGS) entry which is preliminary data.</text>
</comment>
<organism evidence="1 2">
    <name type="scientific">Erysiphe neolycopersici</name>
    <dbReference type="NCBI Taxonomy" id="212602"/>
    <lineage>
        <taxon>Eukaryota</taxon>
        <taxon>Fungi</taxon>
        <taxon>Dikarya</taxon>
        <taxon>Ascomycota</taxon>
        <taxon>Pezizomycotina</taxon>
        <taxon>Leotiomycetes</taxon>
        <taxon>Erysiphales</taxon>
        <taxon>Erysiphaceae</taxon>
        <taxon>Erysiphe</taxon>
    </lineage>
</organism>
<dbReference type="OrthoDB" id="3560160at2759"/>
<protein>
    <submittedName>
        <fullName evidence="1">Uncharacterized protein</fullName>
    </submittedName>
</protein>
<evidence type="ECO:0000313" key="1">
    <source>
        <dbReference type="EMBL" id="RKF59995.1"/>
    </source>
</evidence>
<accession>A0A420HRB8</accession>
<dbReference type="AlphaFoldDB" id="A0A420HRB8"/>
<sequence>MISPSNKGRVDTQRQLRARSLGLGPCVRFSKDAREVLIGRSPVSKNKARSRFSTRKKLHQQTTARISESVSHQPRITIIHQDSQHIIHQRSRAKANKKSRISIARRMSSFGSLRRHISSFSFPGSVSRVRDTNGESLAASERDSEVVSRKSSRKRSIGLSHISSCLRNKLRRPHKSFPPVIAMYDSISLNEVSYPLSKDEKCVRL</sequence>
<keyword evidence="2" id="KW-1185">Reference proteome</keyword>
<name>A0A420HRB8_9PEZI</name>
<reference evidence="1 2" key="1">
    <citation type="journal article" date="2018" name="BMC Genomics">
        <title>Comparative genome analyses reveal sequence features reflecting distinct modes of host-adaptation between dicot and monocot powdery mildew.</title>
        <authorList>
            <person name="Wu Y."/>
            <person name="Ma X."/>
            <person name="Pan Z."/>
            <person name="Kale S.D."/>
            <person name="Song Y."/>
            <person name="King H."/>
            <person name="Zhang Q."/>
            <person name="Presley C."/>
            <person name="Deng X."/>
            <person name="Wei C.I."/>
            <person name="Xiao S."/>
        </authorList>
    </citation>
    <scope>NUCLEOTIDE SEQUENCE [LARGE SCALE GENOMIC DNA]</scope>
    <source>
        <strain evidence="1">UMSG2</strain>
    </source>
</reference>
<proteinExistence type="predicted"/>
<dbReference type="Proteomes" id="UP000286134">
    <property type="component" value="Unassembled WGS sequence"/>
</dbReference>